<organism evidence="2 3">
    <name type="scientific">Leptospirillum ferrodiazotrophum</name>
    <dbReference type="NCBI Taxonomy" id="412449"/>
    <lineage>
        <taxon>Bacteria</taxon>
        <taxon>Pseudomonadati</taxon>
        <taxon>Nitrospirota</taxon>
        <taxon>Nitrospiria</taxon>
        <taxon>Nitrospirales</taxon>
        <taxon>Nitrospiraceae</taxon>
        <taxon>Leptospirillum</taxon>
    </lineage>
</organism>
<name>C6HYI9_9BACT</name>
<reference evidence="2 3" key="1">
    <citation type="journal article" date="2009" name="Appl. Environ. Microbiol.">
        <title>Community genomic and proteomic analyses of chemoautotrophic iron-oxidizing "Leptospirillum rubarum" (Group II) and "Leptospirillum ferrodiazotrophum" (Group III) bacteria in acid mine drainage biofilms.</title>
        <authorList>
            <person name="Goltsman D.S."/>
            <person name="Denef V.J."/>
            <person name="Singer S.W."/>
            <person name="VerBerkmoes N.C."/>
            <person name="Lefsrud M."/>
            <person name="Mueller R.S."/>
            <person name="Dick G.J."/>
            <person name="Sun C.L."/>
            <person name="Wheeler K.E."/>
            <person name="Zemla A."/>
            <person name="Baker B.J."/>
            <person name="Hauser L."/>
            <person name="Land M."/>
            <person name="Shah M.B."/>
            <person name="Thelen M.P."/>
            <person name="Hettich R.L."/>
            <person name="Banfield J.F."/>
        </authorList>
    </citation>
    <scope>NUCLEOTIDE SEQUENCE [LARGE SCALE GENOMIC DNA]</scope>
</reference>
<evidence type="ECO:0000313" key="3">
    <source>
        <dbReference type="Proteomes" id="UP000009374"/>
    </source>
</evidence>
<feature type="domain" description="DUF6671" evidence="1">
    <location>
        <begin position="77"/>
        <end position="292"/>
    </location>
</feature>
<dbReference type="Pfam" id="PF20376">
    <property type="entry name" value="DUF6671"/>
    <property type="match status" value="1"/>
</dbReference>
<keyword evidence="3" id="KW-1185">Reference proteome</keyword>
<dbReference type="AlphaFoldDB" id="C6HYI9"/>
<dbReference type="InterPro" id="IPR046612">
    <property type="entry name" value="DUF6671"/>
</dbReference>
<gene>
    <name evidence="2" type="ORF">UBAL3_94240065</name>
</gene>
<accession>C6HYI9</accession>
<protein>
    <recommendedName>
        <fullName evidence="1">DUF6671 domain-containing protein</fullName>
    </recommendedName>
</protein>
<dbReference type="EMBL" id="GG693878">
    <property type="protein sequence ID" value="EES52274.1"/>
    <property type="molecule type" value="Genomic_DNA"/>
</dbReference>
<dbReference type="Proteomes" id="UP000009374">
    <property type="component" value="Unassembled WGS sequence"/>
</dbReference>
<evidence type="ECO:0000259" key="1">
    <source>
        <dbReference type="Pfam" id="PF20376"/>
    </source>
</evidence>
<proteinExistence type="predicted"/>
<sequence>MVRENILASRATGSLYEGEPVAFLTRHGKERVIAEVLEPDLRCRIVHVAGYDTDLLGSFTREIPREGTQIEAARRKARIGMEMARLPIGVASEGSFGPDPILGMIPWNRECLLLIDDRREIEISGFAQGRAMSAGSPCTDWNEVVEFSMGAGFPAHHLVMRPEGPEDPRITKGISNWTDLERVYSQTQAVSGNGRVFLEVDLRAHANPTRMETIRKAAVNLLENLRSRCPSCGMPGFSAVERIEGLPCADCGSATHEIRADLLACVKCAHRAVVERDPGRAGNPLYCDYCNP</sequence>
<evidence type="ECO:0000313" key="2">
    <source>
        <dbReference type="EMBL" id="EES52274.1"/>
    </source>
</evidence>